<dbReference type="AlphaFoldDB" id="A0A450UYQ5"/>
<dbReference type="SUPFAM" id="SSF140931">
    <property type="entry name" value="Fic-like"/>
    <property type="match status" value="1"/>
</dbReference>
<feature type="domain" description="Fic/DOC N-terminal" evidence="1">
    <location>
        <begin position="24"/>
        <end position="105"/>
    </location>
</feature>
<dbReference type="Gene3D" id="1.10.3290.10">
    <property type="entry name" value="Fido-like domain"/>
    <property type="match status" value="1"/>
</dbReference>
<reference evidence="2" key="1">
    <citation type="submission" date="2019-02" db="EMBL/GenBank/DDBJ databases">
        <authorList>
            <person name="Gruber-Vodicka R. H."/>
            <person name="Seah K. B. B."/>
        </authorList>
    </citation>
    <scope>NUCLEOTIDE SEQUENCE</scope>
    <source>
        <strain evidence="2">BECK_M6</strain>
    </source>
</reference>
<dbReference type="InterPro" id="IPR036597">
    <property type="entry name" value="Fido-like_dom_sf"/>
</dbReference>
<gene>
    <name evidence="2" type="ORF">BECKLFY1418A_GA0070994_107215</name>
</gene>
<evidence type="ECO:0000259" key="1">
    <source>
        <dbReference type="Pfam" id="PF13784"/>
    </source>
</evidence>
<organism evidence="2">
    <name type="scientific">Candidatus Kentrum sp. LFY</name>
    <dbReference type="NCBI Taxonomy" id="2126342"/>
    <lineage>
        <taxon>Bacteria</taxon>
        <taxon>Pseudomonadati</taxon>
        <taxon>Pseudomonadota</taxon>
        <taxon>Gammaproteobacteria</taxon>
        <taxon>Candidatus Kentrum</taxon>
    </lineage>
</organism>
<dbReference type="InterPro" id="IPR025758">
    <property type="entry name" value="Fic/DOC_N"/>
</dbReference>
<sequence length="168" mass="18434">MSPVKYHLGSFPPNRLSWEKSIPLIGPANAAIARYEGISHGIPNANVLLSPLTAQEAVLSSRIEGTQATLGEVLEFEIDNGRNNGDSLKRSDIREILNYRAALQETKNRLSKLPLSQRLFKDAHKTLMQGVRGRNKSPGEYRKISNWIGPPGCTIGINSISISNTEAD</sequence>
<dbReference type="EMBL" id="CAADFH010000072">
    <property type="protein sequence ID" value="VFJ97680.1"/>
    <property type="molecule type" value="Genomic_DNA"/>
</dbReference>
<protein>
    <submittedName>
        <fullName evidence="2">Fic/DOC family N-terminal</fullName>
    </submittedName>
</protein>
<name>A0A450UYQ5_9GAMM</name>
<evidence type="ECO:0000313" key="2">
    <source>
        <dbReference type="EMBL" id="VFJ97680.1"/>
    </source>
</evidence>
<accession>A0A450UYQ5</accession>
<dbReference type="Pfam" id="PF13784">
    <property type="entry name" value="Fic_N"/>
    <property type="match status" value="1"/>
</dbReference>
<proteinExistence type="predicted"/>